<reference evidence="8" key="1">
    <citation type="submission" date="2021-03" db="EMBL/GenBank/DDBJ databases">
        <authorList>
            <person name="So Y."/>
        </authorList>
    </citation>
    <scope>NUCLEOTIDE SEQUENCE</scope>
    <source>
        <strain evidence="8">SG15</strain>
    </source>
</reference>
<keyword evidence="8" id="KW-0966">Cell projection</keyword>
<evidence type="ECO:0000256" key="6">
    <source>
        <dbReference type="SAM" id="MobiDB-lite"/>
    </source>
</evidence>
<dbReference type="InterPro" id="IPR005648">
    <property type="entry name" value="FlgD"/>
</dbReference>
<name>A0A940S723_9PROT</name>
<dbReference type="Pfam" id="PF03963">
    <property type="entry name" value="FlgD"/>
    <property type="match status" value="1"/>
</dbReference>
<protein>
    <recommendedName>
        <fullName evidence="2 5">Basal-body rod modification protein FlgD</fullName>
    </recommendedName>
</protein>
<evidence type="ECO:0000256" key="5">
    <source>
        <dbReference type="RuleBase" id="RU362076"/>
    </source>
</evidence>
<evidence type="ECO:0000256" key="3">
    <source>
        <dbReference type="ARBA" id="ARBA00022795"/>
    </source>
</evidence>
<accession>A0A940S723</accession>
<feature type="region of interest" description="Disordered" evidence="6">
    <location>
        <begin position="1"/>
        <end position="21"/>
    </location>
</feature>
<dbReference type="Gene3D" id="2.30.30.910">
    <property type="match status" value="1"/>
</dbReference>
<comment type="similarity">
    <text evidence="1 5">Belongs to the FlgD family.</text>
</comment>
<dbReference type="EMBL" id="JAGIZA010000010">
    <property type="protein sequence ID" value="MBP0494500.1"/>
    <property type="molecule type" value="Genomic_DNA"/>
</dbReference>
<gene>
    <name evidence="8" type="ORF">J5Y10_17080</name>
</gene>
<evidence type="ECO:0000313" key="9">
    <source>
        <dbReference type="Proteomes" id="UP000677537"/>
    </source>
</evidence>
<dbReference type="Gene3D" id="2.60.40.4070">
    <property type="match status" value="1"/>
</dbReference>
<keyword evidence="8" id="KW-0969">Cilium</keyword>
<keyword evidence="3 5" id="KW-1005">Bacterial flagellum biogenesis</keyword>
<dbReference type="Pfam" id="PF13860">
    <property type="entry name" value="FlgD_ig"/>
    <property type="match status" value="1"/>
</dbReference>
<evidence type="ECO:0000313" key="8">
    <source>
        <dbReference type="EMBL" id="MBP0494500.1"/>
    </source>
</evidence>
<dbReference type="InterPro" id="IPR025965">
    <property type="entry name" value="FlgD/Vpr_Ig-like"/>
</dbReference>
<evidence type="ECO:0000256" key="4">
    <source>
        <dbReference type="ARBA" id="ARBA00024746"/>
    </source>
</evidence>
<feature type="domain" description="FlgD/Vpr Ig-like" evidence="7">
    <location>
        <begin position="108"/>
        <end position="176"/>
    </location>
</feature>
<dbReference type="RefSeq" id="WP_209375234.1">
    <property type="nucleotide sequence ID" value="NZ_JAGIZA010000010.1"/>
</dbReference>
<evidence type="ECO:0000259" key="7">
    <source>
        <dbReference type="Pfam" id="PF13860"/>
    </source>
</evidence>
<proteinExistence type="inferred from homology"/>
<keyword evidence="8" id="KW-0282">Flagellum</keyword>
<dbReference type="GO" id="GO:0044781">
    <property type="term" value="P:bacterial-type flagellum organization"/>
    <property type="evidence" value="ECO:0007669"/>
    <property type="project" value="UniProtKB-UniRule"/>
</dbReference>
<sequence>MATTTATTSTTSSTATSASGTARTQLAGSFDNFLTLLTTQLKNQSPTDPLDTNEMTSQLVQFASVEQQIAMNKNLESMVSLQQAAQLTAASPMLGQRVEVQSDSLPLQDGTATVRLPAAGAARTARVAILDSNGKTLREAQVALGTASQDWTWDGKDTTGKQLPDGAYKVAVTGADANGGAAATSFTVVGTATAAERVDGALKLRMGTASYGFDAVRSIAGGG</sequence>
<comment type="caution">
    <text evidence="8">The sequence shown here is derived from an EMBL/GenBank/DDBJ whole genome shotgun (WGS) entry which is preliminary data.</text>
</comment>
<evidence type="ECO:0000256" key="2">
    <source>
        <dbReference type="ARBA" id="ARBA00016013"/>
    </source>
</evidence>
<keyword evidence="9" id="KW-1185">Reference proteome</keyword>
<dbReference type="Proteomes" id="UP000677537">
    <property type="component" value="Unassembled WGS sequence"/>
</dbReference>
<organism evidence="8 9">
    <name type="scientific">Roseomonas indoligenes</name>
    <dbReference type="NCBI Taxonomy" id="2820811"/>
    <lineage>
        <taxon>Bacteria</taxon>
        <taxon>Pseudomonadati</taxon>
        <taxon>Pseudomonadota</taxon>
        <taxon>Alphaproteobacteria</taxon>
        <taxon>Acetobacterales</taxon>
        <taxon>Roseomonadaceae</taxon>
        <taxon>Roseomonas</taxon>
    </lineage>
</organism>
<dbReference type="AlphaFoldDB" id="A0A940S723"/>
<comment type="function">
    <text evidence="4 5">Required for flagellar hook formation. May act as a scaffolding protein.</text>
</comment>
<evidence type="ECO:0000256" key="1">
    <source>
        <dbReference type="ARBA" id="ARBA00010577"/>
    </source>
</evidence>